<keyword evidence="6" id="KW-0539">Nucleus</keyword>
<feature type="compositionally biased region" description="Basic and acidic residues" evidence="8">
    <location>
        <begin position="570"/>
        <end position="584"/>
    </location>
</feature>
<dbReference type="AlphaFoldDB" id="A0A3N4KS99"/>
<feature type="compositionally biased region" description="Gly residues" evidence="8">
    <location>
        <begin position="657"/>
        <end position="685"/>
    </location>
</feature>
<evidence type="ECO:0000256" key="5">
    <source>
        <dbReference type="ARBA" id="ARBA00022833"/>
    </source>
</evidence>
<gene>
    <name evidence="10" type="ORF">P167DRAFT_573405</name>
</gene>
<dbReference type="OrthoDB" id="7608935at2759"/>
<evidence type="ECO:0000259" key="9">
    <source>
        <dbReference type="PROSITE" id="PS50158"/>
    </source>
</evidence>
<evidence type="ECO:0000313" key="11">
    <source>
        <dbReference type="Proteomes" id="UP000277580"/>
    </source>
</evidence>
<comment type="subcellular location">
    <subcellularLocation>
        <location evidence="1">Nucleus</location>
    </subcellularLocation>
</comment>
<feature type="compositionally biased region" description="Pro residues" evidence="8">
    <location>
        <begin position="632"/>
        <end position="642"/>
    </location>
</feature>
<dbReference type="SMART" id="SM00343">
    <property type="entry name" value="ZnF_C2HC"/>
    <property type="match status" value="3"/>
</dbReference>
<feature type="compositionally biased region" description="Low complexity" evidence="8">
    <location>
        <begin position="80"/>
        <end position="94"/>
    </location>
</feature>
<dbReference type="GO" id="GO:0008270">
    <property type="term" value="F:zinc ion binding"/>
    <property type="evidence" value="ECO:0007669"/>
    <property type="project" value="UniProtKB-KW"/>
</dbReference>
<proteinExistence type="predicted"/>
<feature type="compositionally biased region" description="Basic and acidic residues" evidence="8">
    <location>
        <begin position="266"/>
        <end position="275"/>
    </location>
</feature>
<dbReference type="Gene3D" id="4.10.60.10">
    <property type="entry name" value="Zinc finger, CCHC-type"/>
    <property type="match status" value="1"/>
</dbReference>
<reference evidence="10 11" key="1">
    <citation type="journal article" date="2018" name="Nat. Ecol. Evol.">
        <title>Pezizomycetes genomes reveal the molecular basis of ectomycorrhizal truffle lifestyle.</title>
        <authorList>
            <person name="Murat C."/>
            <person name="Payen T."/>
            <person name="Noel B."/>
            <person name="Kuo A."/>
            <person name="Morin E."/>
            <person name="Chen J."/>
            <person name="Kohler A."/>
            <person name="Krizsan K."/>
            <person name="Balestrini R."/>
            <person name="Da Silva C."/>
            <person name="Montanini B."/>
            <person name="Hainaut M."/>
            <person name="Levati E."/>
            <person name="Barry K.W."/>
            <person name="Belfiori B."/>
            <person name="Cichocki N."/>
            <person name="Clum A."/>
            <person name="Dockter R.B."/>
            <person name="Fauchery L."/>
            <person name="Guy J."/>
            <person name="Iotti M."/>
            <person name="Le Tacon F."/>
            <person name="Lindquist E.A."/>
            <person name="Lipzen A."/>
            <person name="Malagnac F."/>
            <person name="Mello A."/>
            <person name="Molinier V."/>
            <person name="Miyauchi S."/>
            <person name="Poulain J."/>
            <person name="Riccioni C."/>
            <person name="Rubini A."/>
            <person name="Sitrit Y."/>
            <person name="Splivallo R."/>
            <person name="Traeger S."/>
            <person name="Wang M."/>
            <person name="Zifcakova L."/>
            <person name="Wipf D."/>
            <person name="Zambonelli A."/>
            <person name="Paolocci F."/>
            <person name="Nowrousian M."/>
            <person name="Ottonello S."/>
            <person name="Baldrian P."/>
            <person name="Spatafora J.W."/>
            <person name="Henrissat B."/>
            <person name="Nagy L.G."/>
            <person name="Aury J.M."/>
            <person name="Wincker P."/>
            <person name="Grigoriev I.V."/>
            <person name="Bonfante P."/>
            <person name="Martin F.M."/>
        </authorList>
    </citation>
    <scope>NUCLEOTIDE SEQUENCE [LARGE SCALE GENOMIC DNA]</scope>
    <source>
        <strain evidence="10 11">CCBAS932</strain>
    </source>
</reference>
<feature type="compositionally biased region" description="Low complexity" evidence="8">
    <location>
        <begin position="19"/>
        <end position="34"/>
    </location>
</feature>
<keyword evidence="11" id="KW-1185">Reference proteome</keyword>
<keyword evidence="2" id="KW-0479">Metal-binding</keyword>
<evidence type="ECO:0000256" key="8">
    <source>
        <dbReference type="SAM" id="MobiDB-lite"/>
    </source>
</evidence>
<dbReference type="GO" id="GO:0071037">
    <property type="term" value="P:nuclear polyadenylation-dependent snRNA catabolic process"/>
    <property type="evidence" value="ECO:0007669"/>
    <property type="project" value="TreeGrafter"/>
</dbReference>
<accession>A0A3N4KS99</accession>
<dbReference type="PANTHER" id="PTHR46543">
    <property type="entry name" value="ZINC FINGER CCHC DOMAIN-CONTAINING PROTEIN 7"/>
    <property type="match status" value="1"/>
</dbReference>
<protein>
    <recommendedName>
        <fullName evidence="9">CCHC-type domain-containing protein</fullName>
    </recommendedName>
</protein>
<evidence type="ECO:0000256" key="7">
    <source>
        <dbReference type="PROSITE-ProRule" id="PRU00047"/>
    </source>
</evidence>
<keyword evidence="5" id="KW-0862">Zinc</keyword>
<feature type="domain" description="CCHC-type" evidence="9">
    <location>
        <begin position="495"/>
        <end position="510"/>
    </location>
</feature>
<keyword evidence="4 7" id="KW-0863">Zinc-finger</keyword>
<feature type="compositionally biased region" description="Acidic residues" evidence="8">
    <location>
        <begin position="291"/>
        <end position="305"/>
    </location>
</feature>
<dbReference type="PANTHER" id="PTHR46543:SF1">
    <property type="entry name" value="ZINC FINGER CCHC DOMAIN-CONTAINING PROTEIN 7"/>
    <property type="match status" value="1"/>
</dbReference>
<organism evidence="10 11">
    <name type="scientific">Morchella conica CCBAS932</name>
    <dbReference type="NCBI Taxonomy" id="1392247"/>
    <lineage>
        <taxon>Eukaryota</taxon>
        <taxon>Fungi</taxon>
        <taxon>Dikarya</taxon>
        <taxon>Ascomycota</taxon>
        <taxon>Pezizomycotina</taxon>
        <taxon>Pezizomycetes</taxon>
        <taxon>Pezizales</taxon>
        <taxon>Morchellaceae</taxon>
        <taxon>Morchella</taxon>
    </lineage>
</organism>
<dbReference type="GO" id="GO:0003723">
    <property type="term" value="F:RNA binding"/>
    <property type="evidence" value="ECO:0007669"/>
    <property type="project" value="TreeGrafter"/>
</dbReference>
<feature type="compositionally biased region" description="Basic and acidic residues" evidence="8">
    <location>
        <begin position="125"/>
        <end position="141"/>
    </location>
</feature>
<feature type="region of interest" description="Disordered" evidence="8">
    <location>
        <begin position="1"/>
        <end position="306"/>
    </location>
</feature>
<dbReference type="EMBL" id="ML119123">
    <property type="protein sequence ID" value="RPB13377.1"/>
    <property type="molecule type" value="Genomic_DNA"/>
</dbReference>
<dbReference type="GO" id="GO:0071039">
    <property type="term" value="P:nuclear polyadenylation-dependent CUT catabolic process"/>
    <property type="evidence" value="ECO:0007669"/>
    <property type="project" value="TreeGrafter"/>
</dbReference>
<evidence type="ECO:0000256" key="2">
    <source>
        <dbReference type="ARBA" id="ARBA00022723"/>
    </source>
</evidence>
<dbReference type="InterPro" id="IPR051644">
    <property type="entry name" value="TRAMP_AT-DNA-binding"/>
</dbReference>
<dbReference type="InParanoid" id="A0A3N4KS99"/>
<feature type="compositionally biased region" description="Polar residues" evidence="8">
    <location>
        <begin position="142"/>
        <end position="152"/>
    </location>
</feature>
<evidence type="ECO:0000256" key="3">
    <source>
        <dbReference type="ARBA" id="ARBA00022737"/>
    </source>
</evidence>
<dbReference type="GO" id="GO:0071036">
    <property type="term" value="P:nuclear polyadenylation-dependent snoRNA catabolic process"/>
    <property type="evidence" value="ECO:0007669"/>
    <property type="project" value="TreeGrafter"/>
</dbReference>
<feature type="compositionally biased region" description="Basic residues" evidence="8">
    <location>
        <begin position="113"/>
        <end position="124"/>
    </location>
</feature>
<feature type="region of interest" description="Disordered" evidence="8">
    <location>
        <begin position="550"/>
        <end position="742"/>
    </location>
</feature>
<feature type="compositionally biased region" description="Basic and acidic residues" evidence="8">
    <location>
        <begin position="693"/>
        <end position="707"/>
    </location>
</feature>
<feature type="compositionally biased region" description="Basic residues" evidence="8">
    <location>
        <begin position="251"/>
        <end position="262"/>
    </location>
</feature>
<dbReference type="InterPro" id="IPR001878">
    <property type="entry name" value="Znf_CCHC"/>
</dbReference>
<dbReference type="GO" id="GO:0071038">
    <property type="term" value="P:TRAMP-dependent tRNA surveillance pathway"/>
    <property type="evidence" value="ECO:0007669"/>
    <property type="project" value="TreeGrafter"/>
</dbReference>
<evidence type="ECO:0000313" key="10">
    <source>
        <dbReference type="EMBL" id="RPB13377.1"/>
    </source>
</evidence>
<feature type="compositionally biased region" description="Polar residues" evidence="8">
    <location>
        <begin position="220"/>
        <end position="231"/>
    </location>
</feature>
<dbReference type="GO" id="GO:0071035">
    <property type="term" value="P:nuclear polyadenylation-dependent rRNA catabolic process"/>
    <property type="evidence" value="ECO:0007669"/>
    <property type="project" value="TreeGrafter"/>
</dbReference>
<feature type="compositionally biased region" description="Basic and acidic residues" evidence="8">
    <location>
        <begin position="618"/>
        <end position="631"/>
    </location>
</feature>
<dbReference type="GO" id="GO:0031499">
    <property type="term" value="C:TRAMP complex"/>
    <property type="evidence" value="ECO:0007669"/>
    <property type="project" value="TreeGrafter"/>
</dbReference>
<evidence type="ECO:0000256" key="4">
    <source>
        <dbReference type="ARBA" id="ARBA00022771"/>
    </source>
</evidence>
<dbReference type="Proteomes" id="UP000277580">
    <property type="component" value="Unassembled WGS sequence"/>
</dbReference>
<evidence type="ECO:0000256" key="6">
    <source>
        <dbReference type="ARBA" id="ARBA00023242"/>
    </source>
</evidence>
<sequence length="742" mass="80826">MEGASAASKPVSKEKRDSTTTTPKSSSRPSSSGSNHKRQRTDPKKAMESSADFISLDFSDGADDEPVEVEYLGSKRSKRTPSNTGNNTPVTTNGHSSQDEDDQEGGVEEKTAKKNKRKRKPLRRLSKEGENDTEQGADKAKQPTSPSLNSRGDSSDEDGGVSIGIPSNGAHALKDGGSEDEDEDKDFSTQRALSAKRLNGARTPGREDAQKPGSVEITVATASNPAVSNINAAAASEELEKDSAKTNGKTKDRKRKSKKKKQSVAEAERNAKIDLPKGGGFKNISDKKDEDDTSSSSLSDDDDEGLEIHIDLDMVDIDGDEKAKSNHISDEEGEVVESLAKKDVITVLDENEGGDGGESPLVDQDVAMRQRKYYSAYILPPFRLEEARPYFGSTSGVDFTADVIQERELAAVMAVAFSESKRICTVCTKVGHSEDNCQELKCKHCGSWNKHFSHACPDIEKDEEEEPRVIDHWRRIPTHRLKPIQASKKSLPLYCYNCAGSDHYGDDCPRRPSPPISSSFSLSEINVNSYATQEWLLESADKLETLGSAKGNPTFGAAGTKMTMKPTLDPFRDMRNFDRDDPFPKRAPPAGPSRGKDSYKSRNAQRDGNGVSYRQRSPARDPVFDRYREPLPPRPVHGLPPRPRSRSRSPPRNRNGGRPGGGGGGGGRGGGGGGGGGGRGRGGAHMYGPPPEFHNRPAAREPRRGYESHSQPPLPREPAPRRTEAYRPMPSSAKGNWQRYKT</sequence>
<dbReference type="PROSITE" id="PS50158">
    <property type="entry name" value="ZF_CCHC"/>
    <property type="match status" value="1"/>
</dbReference>
<evidence type="ECO:0000256" key="1">
    <source>
        <dbReference type="ARBA" id="ARBA00004123"/>
    </source>
</evidence>
<dbReference type="GO" id="GO:0071031">
    <property type="term" value="P:nuclear mRNA surveillance of mRNA 3'-end processing"/>
    <property type="evidence" value="ECO:0007669"/>
    <property type="project" value="TreeGrafter"/>
</dbReference>
<dbReference type="STRING" id="1392247.A0A3N4KS99"/>
<keyword evidence="3" id="KW-0677">Repeat</keyword>
<name>A0A3N4KS99_9PEZI</name>